<dbReference type="PANTHER" id="PTHR30346">
    <property type="entry name" value="TRANSCRIPTIONAL DUAL REGULATOR HCAR-RELATED"/>
    <property type="match status" value="1"/>
</dbReference>
<dbReference type="STRING" id="1578165.BKG68_09580"/>
<dbReference type="CDD" id="cd08436">
    <property type="entry name" value="PBP2_LTTR_like_3"/>
    <property type="match status" value="1"/>
</dbReference>
<dbReference type="InterPro" id="IPR036390">
    <property type="entry name" value="WH_DNA-bd_sf"/>
</dbReference>
<evidence type="ECO:0000256" key="4">
    <source>
        <dbReference type="ARBA" id="ARBA00023159"/>
    </source>
</evidence>
<keyword evidence="3" id="KW-0238">DNA-binding</keyword>
<evidence type="ECO:0000256" key="7">
    <source>
        <dbReference type="ARBA" id="ARBA00056658"/>
    </source>
</evidence>
<dbReference type="KEGG" id="msao:MYCSP_14610"/>
<organism evidence="9 10">
    <name type="scientific">Mycobacteroides saopaulense</name>
    <dbReference type="NCBI Taxonomy" id="1578165"/>
    <lineage>
        <taxon>Bacteria</taxon>
        <taxon>Bacillati</taxon>
        <taxon>Actinomycetota</taxon>
        <taxon>Actinomycetes</taxon>
        <taxon>Mycobacteriales</taxon>
        <taxon>Mycobacteriaceae</taxon>
        <taxon>Mycobacteroides</taxon>
    </lineage>
</organism>
<sequence>MELRQLEYFLAVADHANFTRAAEALHVAQPWVSAQVRRLERELGSELFDRSNRVLRLTEFGKTLLPLAGKVLRTVGEIRSTAESMTGLLCGQLAIGTVPYPVPLLADALAAFHRAHPMVTVTLTEARSDQLTEAVLERQLDMAVTGWVTRPPPQLCEQILARESIVAVVHRDDPLAGRTSITLAELRNRALISHPQGSGIRTTLDQACLATGFAPRIVFETSSADMMRHLVVRDLGVAVTPKLASDRMDGLRQVDFSDAAMSGRLSLVWRADNATAEAVAFAAHVSELCRDADFVS</sequence>
<evidence type="ECO:0000256" key="3">
    <source>
        <dbReference type="ARBA" id="ARBA00023125"/>
    </source>
</evidence>
<evidence type="ECO:0000256" key="6">
    <source>
        <dbReference type="ARBA" id="ARBA00040885"/>
    </source>
</evidence>
<reference evidence="9 10" key="1">
    <citation type="submission" date="2016-12" db="EMBL/GenBank/DDBJ databases">
        <title>The new phylogeny of genus Mycobacterium.</title>
        <authorList>
            <person name="Tortoli E."/>
            <person name="Trovato A."/>
            <person name="Cirillo D.M."/>
        </authorList>
    </citation>
    <scope>NUCLEOTIDE SEQUENCE [LARGE SCALE GENOMIC DNA]</scope>
    <source>
        <strain evidence="9 10">CCUG 66554</strain>
    </source>
</reference>
<name>A0A1S4VWU6_9MYCO</name>
<evidence type="ECO:0000313" key="10">
    <source>
        <dbReference type="Proteomes" id="UP000192434"/>
    </source>
</evidence>
<evidence type="ECO:0000256" key="2">
    <source>
        <dbReference type="ARBA" id="ARBA00023015"/>
    </source>
</evidence>
<feature type="domain" description="HTH lysR-type" evidence="8">
    <location>
        <begin position="1"/>
        <end position="58"/>
    </location>
</feature>
<gene>
    <name evidence="9" type="ORF">BST43_26190</name>
</gene>
<keyword evidence="4" id="KW-0010">Activator</keyword>
<dbReference type="GO" id="GO:0003677">
    <property type="term" value="F:DNA binding"/>
    <property type="evidence" value="ECO:0007669"/>
    <property type="project" value="UniProtKB-KW"/>
</dbReference>
<dbReference type="OrthoDB" id="3181812at2"/>
<dbReference type="PROSITE" id="PS50931">
    <property type="entry name" value="HTH_LYSR"/>
    <property type="match status" value="1"/>
</dbReference>
<protein>
    <recommendedName>
        <fullName evidence="6">Probable hydrogen peroxide-inducible genes activator</fullName>
    </recommendedName>
</protein>
<dbReference type="InterPro" id="IPR005119">
    <property type="entry name" value="LysR_subst-bd"/>
</dbReference>
<keyword evidence="2" id="KW-0805">Transcription regulation</keyword>
<evidence type="ECO:0000256" key="1">
    <source>
        <dbReference type="ARBA" id="ARBA00009437"/>
    </source>
</evidence>
<dbReference type="InterPro" id="IPR000847">
    <property type="entry name" value="LysR_HTH_N"/>
</dbReference>
<dbReference type="RefSeq" id="WP_083020202.1">
    <property type="nucleotide sequence ID" value="NZ_CP010271.1"/>
</dbReference>
<dbReference type="Pfam" id="PF00126">
    <property type="entry name" value="HTH_1"/>
    <property type="match status" value="1"/>
</dbReference>
<dbReference type="GO" id="GO:0003700">
    <property type="term" value="F:DNA-binding transcription factor activity"/>
    <property type="evidence" value="ECO:0007669"/>
    <property type="project" value="InterPro"/>
</dbReference>
<dbReference type="Gene3D" id="1.10.10.10">
    <property type="entry name" value="Winged helix-like DNA-binding domain superfamily/Winged helix DNA-binding domain"/>
    <property type="match status" value="1"/>
</dbReference>
<comment type="similarity">
    <text evidence="1">Belongs to the LysR transcriptional regulatory family.</text>
</comment>
<dbReference type="Proteomes" id="UP000192434">
    <property type="component" value="Unassembled WGS sequence"/>
</dbReference>
<dbReference type="Gene3D" id="3.40.190.290">
    <property type="match status" value="1"/>
</dbReference>
<dbReference type="PANTHER" id="PTHR30346:SF28">
    <property type="entry name" value="HTH-TYPE TRANSCRIPTIONAL REGULATOR CYNR"/>
    <property type="match status" value="1"/>
</dbReference>
<dbReference type="PRINTS" id="PR00039">
    <property type="entry name" value="HTHLYSR"/>
</dbReference>
<dbReference type="FunFam" id="1.10.10.10:FF:000001">
    <property type="entry name" value="LysR family transcriptional regulator"/>
    <property type="match status" value="1"/>
</dbReference>
<proteinExistence type="inferred from homology"/>
<evidence type="ECO:0000259" key="8">
    <source>
        <dbReference type="PROSITE" id="PS50931"/>
    </source>
</evidence>
<comment type="function">
    <text evidence="7">Required for the induction the katG gene for catalase. Involved in the response to hydrogen peroxide.</text>
</comment>
<evidence type="ECO:0000256" key="5">
    <source>
        <dbReference type="ARBA" id="ARBA00023163"/>
    </source>
</evidence>
<dbReference type="SUPFAM" id="SSF46785">
    <property type="entry name" value="Winged helix' DNA-binding domain"/>
    <property type="match status" value="1"/>
</dbReference>
<evidence type="ECO:0000313" key="9">
    <source>
        <dbReference type="EMBL" id="ORB47301.1"/>
    </source>
</evidence>
<dbReference type="GO" id="GO:0032993">
    <property type="term" value="C:protein-DNA complex"/>
    <property type="evidence" value="ECO:0007669"/>
    <property type="project" value="TreeGrafter"/>
</dbReference>
<dbReference type="InterPro" id="IPR036388">
    <property type="entry name" value="WH-like_DNA-bd_sf"/>
</dbReference>
<dbReference type="EMBL" id="MVII01000064">
    <property type="protein sequence ID" value="ORB47301.1"/>
    <property type="molecule type" value="Genomic_DNA"/>
</dbReference>
<keyword evidence="5" id="KW-0804">Transcription</keyword>
<dbReference type="AlphaFoldDB" id="A0A1S4VWU6"/>
<accession>A0A1S4VWU6</accession>
<dbReference type="Pfam" id="PF03466">
    <property type="entry name" value="LysR_substrate"/>
    <property type="match status" value="1"/>
</dbReference>
<comment type="caution">
    <text evidence="9">The sequence shown here is derived from an EMBL/GenBank/DDBJ whole genome shotgun (WGS) entry which is preliminary data.</text>
</comment>
<dbReference type="SUPFAM" id="SSF53850">
    <property type="entry name" value="Periplasmic binding protein-like II"/>
    <property type="match status" value="1"/>
</dbReference>